<dbReference type="InterPro" id="IPR001296">
    <property type="entry name" value="Glyco_trans_1"/>
</dbReference>
<sequence length="373" mass="42641">MNIILVNTLYYPYKIGGAEVSVQILAESLIEKGHSVTVVSIHEHNERKDTEHNGVKIIYLPYSNIYWGLSLTKRNPLSKILWHLIDLYNFKIAKEFENIIMDVKPDIVHTNNLSGISCAVWQKAKKYKCRVIHTSRDYYLIHPNCKLYKNGSEMSVKSIAVSLWSLSKKILGKNVDVYVGISNYIKDKHIEAGFFKSTEKYTIYNSVKSNVILDLTAANDKRLGFIGRLTYEKGFDQFCKLAQLNKTKKFIAAGEFDKNSASLKQLALDSNVELLGYCPVDDFMQKVDIIVLPIKWQEPFGRVVVEAIFAGKVVLTNRVGGITELSRILPNIYFLEDIQDIDSIPFPVEIDDSEKKIFNVDYVTEQYLKIYKG</sequence>
<dbReference type="Gene3D" id="3.40.50.2000">
    <property type="entry name" value="Glycogen Phosphorylase B"/>
    <property type="match status" value="2"/>
</dbReference>
<evidence type="ECO:0000313" key="1">
    <source>
        <dbReference type="EMBL" id="AXN76391.1"/>
    </source>
</evidence>
<proteinExistence type="predicted"/>
<dbReference type="PANTHER" id="PTHR45947">
    <property type="entry name" value="SULFOQUINOVOSYL TRANSFERASE SQD2"/>
    <property type="match status" value="1"/>
</dbReference>
<name>A0A4S6M192_KLEPN</name>
<protein>
    <submittedName>
        <fullName evidence="1">Glycosyltransferase</fullName>
    </submittedName>
</protein>
<dbReference type="EMBL" id="MG602982">
    <property type="protein sequence ID" value="AXN76391.1"/>
    <property type="molecule type" value="Genomic_DNA"/>
</dbReference>
<dbReference type="InterPro" id="IPR050194">
    <property type="entry name" value="Glycosyltransferase_grp1"/>
</dbReference>
<dbReference type="SUPFAM" id="SSF53756">
    <property type="entry name" value="UDP-Glycosyltransferase/glycogen phosphorylase"/>
    <property type="match status" value="1"/>
</dbReference>
<dbReference type="SMR" id="A0A4S6M192"/>
<dbReference type="RefSeq" id="WP_004180515.1">
    <property type="nucleotide sequence ID" value="NZ_CABEIA010000003.1"/>
</dbReference>
<keyword evidence="1" id="KW-0808">Transferase</keyword>
<dbReference type="Pfam" id="PF00534">
    <property type="entry name" value="Glycos_transf_1"/>
    <property type="match status" value="1"/>
</dbReference>
<dbReference type="PANTHER" id="PTHR45947:SF3">
    <property type="entry name" value="SULFOQUINOVOSYL TRANSFERASE SQD2"/>
    <property type="match status" value="1"/>
</dbReference>
<dbReference type="KEGG" id="kpt:VK055_5019"/>
<dbReference type="Pfam" id="PF13439">
    <property type="entry name" value="Glyco_transf_4"/>
    <property type="match status" value="1"/>
</dbReference>
<dbReference type="AlphaFoldDB" id="A0A4S6M192"/>
<organism evidence="1">
    <name type="scientific">Klebsiella pneumoniae subsp. pneumoniae</name>
    <dbReference type="NCBI Taxonomy" id="72407"/>
    <lineage>
        <taxon>Bacteria</taxon>
        <taxon>Pseudomonadati</taxon>
        <taxon>Pseudomonadota</taxon>
        <taxon>Gammaproteobacteria</taxon>
        <taxon>Enterobacterales</taxon>
        <taxon>Enterobacteriaceae</taxon>
        <taxon>Klebsiella/Raoultella group</taxon>
        <taxon>Klebsiella</taxon>
        <taxon>Klebsiella pneumoniae complex</taxon>
    </lineage>
</organism>
<dbReference type="GO" id="GO:0016757">
    <property type="term" value="F:glycosyltransferase activity"/>
    <property type="evidence" value="ECO:0007669"/>
    <property type="project" value="InterPro"/>
</dbReference>
<dbReference type="CDD" id="cd03823">
    <property type="entry name" value="GT4_ExpE7-like"/>
    <property type="match status" value="1"/>
</dbReference>
<dbReference type="InterPro" id="IPR028098">
    <property type="entry name" value="Glyco_trans_4-like_N"/>
</dbReference>
<accession>A0A4S6M192</accession>
<reference evidence="1" key="1">
    <citation type="submission" date="2017-12" db="EMBL/GenBank/DDBJ databases">
        <title>Congruence between capsular genotypic and phenotypic features of multidrug-resistant (MDR) Klebsiella pneumoniae clones: a step-forward on K-typing by Fourier Transform Infrared (FT-IR) Spectroscopy.</title>
        <authorList>
            <person name="Rodrigues C."/>
            <person name="Sousa C."/>
            <person name="Lopes J.A."/>
            <person name="Novais A."/>
            <person name="Peixe L."/>
        </authorList>
    </citation>
    <scope>NUCLEOTIDE SEQUENCE</scope>
    <source>
        <strain evidence="1">H49</strain>
    </source>
</reference>